<dbReference type="InterPro" id="IPR018114">
    <property type="entry name" value="TRYPSIN_HIS"/>
</dbReference>
<dbReference type="Proteomes" id="UP000186698">
    <property type="component" value="Chromosome 1L"/>
</dbReference>
<keyword evidence="6 8" id="KW-0720">Serine protease</keyword>
<dbReference type="RefSeq" id="XP_018114787.2">
    <property type="nucleotide sequence ID" value="XM_018259298.2"/>
</dbReference>
<dbReference type="GO" id="GO:0004252">
    <property type="term" value="F:serine-type endopeptidase activity"/>
    <property type="evidence" value="ECO:0000318"/>
    <property type="project" value="GO_Central"/>
</dbReference>
<evidence type="ECO:0000256" key="9">
    <source>
        <dbReference type="SAM" id="Phobius"/>
    </source>
</evidence>
<evidence type="ECO:0000256" key="7">
    <source>
        <dbReference type="ARBA" id="ARBA00023157"/>
    </source>
</evidence>
<dbReference type="Gene3D" id="2.40.10.10">
    <property type="entry name" value="Trypsin-like serine proteases"/>
    <property type="match status" value="2"/>
</dbReference>
<evidence type="ECO:0000256" key="3">
    <source>
        <dbReference type="ARBA" id="ARBA00017161"/>
    </source>
</evidence>
<dbReference type="KEGG" id="xla:108714853"/>
<dbReference type="GeneID" id="108714853"/>
<dbReference type="CDD" id="cd00190">
    <property type="entry name" value="Tryp_SPc"/>
    <property type="match status" value="1"/>
</dbReference>
<gene>
    <name evidence="12" type="primary">LOC108714853</name>
</gene>
<dbReference type="InterPro" id="IPR001314">
    <property type="entry name" value="Peptidase_S1A"/>
</dbReference>
<evidence type="ECO:0000256" key="1">
    <source>
        <dbReference type="ARBA" id="ARBA00001656"/>
    </source>
</evidence>
<feature type="transmembrane region" description="Helical" evidence="9">
    <location>
        <begin position="100"/>
        <end position="119"/>
    </location>
</feature>
<evidence type="ECO:0000256" key="4">
    <source>
        <dbReference type="ARBA" id="ARBA00022670"/>
    </source>
</evidence>
<evidence type="ECO:0000259" key="10">
    <source>
        <dbReference type="PROSITE" id="PS50240"/>
    </source>
</evidence>
<keyword evidence="5 8" id="KW-0378">Hydrolase</keyword>
<accession>A0A8J0V3Z8</accession>
<organism evidence="11 12">
    <name type="scientific">Xenopus laevis</name>
    <name type="common">African clawed frog</name>
    <dbReference type="NCBI Taxonomy" id="8355"/>
    <lineage>
        <taxon>Eukaryota</taxon>
        <taxon>Metazoa</taxon>
        <taxon>Chordata</taxon>
        <taxon>Craniata</taxon>
        <taxon>Vertebrata</taxon>
        <taxon>Euteleostomi</taxon>
        <taxon>Amphibia</taxon>
        <taxon>Batrachia</taxon>
        <taxon>Anura</taxon>
        <taxon>Pipoidea</taxon>
        <taxon>Pipidae</taxon>
        <taxon>Xenopodinae</taxon>
        <taxon>Xenopus</taxon>
        <taxon>Xenopus</taxon>
    </lineage>
</organism>
<dbReference type="InterPro" id="IPR033116">
    <property type="entry name" value="TRYPSIN_SER"/>
</dbReference>
<evidence type="ECO:0000313" key="12">
    <source>
        <dbReference type="RefSeq" id="XP_018114787.2"/>
    </source>
</evidence>
<evidence type="ECO:0000256" key="8">
    <source>
        <dbReference type="RuleBase" id="RU363034"/>
    </source>
</evidence>
<comment type="catalytic activity">
    <reaction evidence="1">
        <text>Preferential cleavage: Arg-|-Xaa, Lys-|-Xaa.</text>
        <dbReference type="EC" id="3.4.21.10"/>
    </reaction>
</comment>
<dbReference type="EC" id="3.4.21.10" evidence="2"/>
<dbReference type="InterPro" id="IPR009003">
    <property type="entry name" value="Peptidase_S1_PA"/>
</dbReference>
<dbReference type="PROSITE" id="PS00135">
    <property type="entry name" value="TRYPSIN_SER"/>
    <property type="match status" value="1"/>
</dbReference>
<protein>
    <recommendedName>
        <fullName evidence="3">Acrosin</fullName>
        <ecNumber evidence="2">3.4.21.10</ecNumber>
    </recommendedName>
</protein>
<keyword evidence="9" id="KW-0472">Membrane</keyword>
<proteinExistence type="predicted"/>
<dbReference type="PROSITE" id="PS50240">
    <property type="entry name" value="TRYPSIN_DOM"/>
    <property type="match status" value="1"/>
</dbReference>
<dbReference type="GO" id="GO:0007340">
    <property type="term" value="P:acrosome reaction"/>
    <property type="evidence" value="ECO:0000318"/>
    <property type="project" value="GO_Central"/>
</dbReference>
<keyword evidence="9" id="KW-1133">Transmembrane helix</keyword>
<dbReference type="GO" id="GO:0006508">
    <property type="term" value="P:proteolysis"/>
    <property type="evidence" value="ECO:0007669"/>
    <property type="project" value="UniProtKB-KW"/>
</dbReference>
<dbReference type="InterPro" id="IPR001254">
    <property type="entry name" value="Trypsin_dom"/>
</dbReference>
<dbReference type="PANTHER" id="PTHR24252">
    <property type="entry name" value="ACROSIN-RELATED"/>
    <property type="match status" value="1"/>
</dbReference>
<dbReference type="PANTHER" id="PTHR24252:SF8">
    <property type="entry name" value="ACROSIN"/>
    <property type="match status" value="1"/>
</dbReference>
<feature type="domain" description="Peptidase S1" evidence="10">
    <location>
        <begin position="168"/>
        <end position="410"/>
    </location>
</feature>
<evidence type="ECO:0000256" key="5">
    <source>
        <dbReference type="ARBA" id="ARBA00022801"/>
    </source>
</evidence>
<dbReference type="Pfam" id="PF00089">
    <property type="entry name" value="Trypsin"/>
    <property type="match status" value="1"/>
</dbReference>
<keyword evidence="11" id="KW-1185">Reference proteome</keyword>
<dbReference type="PROSITE" id="PS00134">
    <property type="entry name" value="TRYPSIN_HIS"/>
    <property type="match status" value="1"/>
</dbReference>
<name>A0A8J0V3Z8_XENLA</name>
<dbReference type="FunFam" id="2.40.10.10:FF:000003">
    <property type="entry name" value="Transmembrane serine protease 3"/>
    <property type="match status" value="1"/>
</dbReference>
<dbReference type="PRINTS" id="PR00722">
    <property type="entry name" value="CHYMOTRYPSIN"/>
</dbReference>
<keyword evidence="9" id="KW-0812">Transmembrane</keyword>
<keyword evidence="4 8" id="KW-0645">Protease</keyword>
<dbReference type="AlphaFoldDB" id="A0A8J0V3Z8"/>
<keyword evidence="7" id="KW-1015">Disulfide bond</keyword>
<sequence length="524" mass="59285">MARLSLEMARLSLEMARLSLKLRTIFFIFLSIFSLISITESSQTCGKYWLCIIHMLSVNNNILFLNCMSCDLVDDVIMLNVNTCSAGDDVIMVSSHLEQLVVYCTVICALVLEMARLSLEMARLSLKLRTIFFIFISIFSLISISESSETCVCGKRPLIDKNQQNSRIIGGVNSLPGAWPWLVSIQFSNGPGYSHFCGGSILNNQWVLTAAHCLINYEKTFDTLRLVFGARQLSKLGPETQIRKIKQIKIHEKYLAEGKNSNDIALILLDEKITFNDYTQRACLPSDSFDVQQKTLCYAAGWGVLKEKGQEAADILQEARVFNINNELCNSSEWYNGKVYKYNLCAGHKEGKIDSCQGDSGGPLMCKRNTNNDYVVVGVTSWGTGCARMQRPGIYISTQHFSKWIDSKIFQKEEKPKTKTKRSLLEKILLPQLPPQLPTTRSKVILSRAQLDVFVQSPNVEQQPTEVFKNKAADELLRDTNPVQHAQIMATTDPEHMGLRKSLWHNLTQIYSRITAYLRRARFT</sequence>
<evidence type="ECO:0000313" key="11">
    <source>
        <dbReference type="Proteomes" id="UP000186698"/>
    </source>
</evidence>
<dbReference type="SMART" id="SM00020">
    <property type="entry name" value="Tryp_SPc"/>
    <property type="match status" value="1"/>
</dbReference>
<feature type="transmembrane region" description="Helical" evidence="9">
    <location>
        <begin position="126"/>
        <end position="144"/>
    </location>
</feature>
<evidence type="ECO:0000256" key="2">
    <source>
        <dbReference type="ARBA" id="ARBA00012050"/>
    </source>
</evidence>
<dbReference type="InterPro" id="IPR043504">
    <property type="entry name" value="Peptidase_S1_PA_chymotrypsin"/>
</dbReference>
<feature type="transmembrane region" description="Helical" evidence="9">
    <location>
        <begin position="20"/>
        <end position="39"/>
    </location>
</feature>
<dbReference type="SUPFAM" id="SSF50494">
    <property type="entry name" value="Trypsin-like serine proteases"/>
    <property type="match status" value="1"/>
</dbReference>
<evidence type="ECO:0000256" key="6">
    <source>
        <dbReference type="ARBA" id="ARBA00022825"/>
    </source>
</evidence>
<dbReference type="OrthoDB" id="9028152at2759"/>
<reference evidence="12" key="1">
    <citation type="submission" date="2025-08" db="UniProtKB">
        <authorList>
            <consortium name="RefSeq"/>
        </authorList>
    </citation>
    <scope>IDENTIFICATION</scope>
    <source>
        <strain evidence="12">J_2021</strain>
        <tissue evidence="12">Erythrocytes</tissue>
    </source>
</reference>